<dbReference type="InterPro" id="IPR003837">
    <property type="entry name" value="GatC"/>
</dbReference>
<protein>
    <recommendedName>
        <fullName evidence="1">Aspartyl/glutamyl-tRNA(Asn/Gln) amidotransferase subunit C</fullName>
        <shortName evidence="1">Asp/Glu-ADT subunit C</shortName>
        <ecNumber evidence="1">6.3.5.-</ecNumber>
    </recommendedName>
</protein>
<comment type="catalytic activity">
    <reaction evidence="1">
        <text>L-glutamyl-tRNA(Gln) + L-glutamine + ATP + H2O = L-glutaminyl-tRNA(Gln) + L-glutamate + ADP + phosphate + H(+)</text>
        <dbReference type="Rhea" id="RHEA:17521"/>
        <dbReference type="Rhea" id="RHEA-COMP:9681"/>
        <dbReference type="Rhea" id="RHEA-COMP:9684"/>
        <dbReference type="ChEBI" id="CHEBI:15377"/>
        <dbReference type="ChEBI" id="CHEBI:15378"/>
        <dbReference type="ChEBI" id="CHEBI:29985"/>
        <dbReference type="ChEBI" id="CHEBI:30616"/>
        <dbReference type="ChEBI" id="CHEBI:43474"/>
        <dbReference type="ChEBI" id="CHEBI:58359"/>
        <dbReference type="ChEBI" id="CHEBI:78520"/>
        <dbReference type="ChEBI" id="CHEBI:78521"/>
        <dbReference type="ChEBI" id="CHEBI:456216"/>
    </reaction>
</comment>
<dbReference type="GO" id="GO:0016740">
    <property type="term" value="F:transferase activity"/>
    <property type="evidence" value="ECO:0007669"/>
    <property type="project" value="UniProtKB-KW"/>
</dbReference>
<dbReference type="PANTHER" id="PTHR15004:SF0">
    <property type="entry name" value="GLUTAMYL-TRNA(GLN) AMIDOTRANSFERASE SUBUNIT C, MITOCHONDRIAL"/>
    <property type="match status" value="1"/>
</dbReference>
<keyword evidence="2" id="KW-0808">Transferase</keyword>
<evidence type="ECO:0000256" key="1">
    <source>
        <dbReference type="HAMAP-Rule" id="MF_00122"/>
    </source>
</evidence>
<keyword evidence="1" id="KW-0067">ATP-binding</keyword>
<comment type="caution">
    <text evidence="2">The sequence shown here is derived from an EMBL/GenBank/DDBJ whole genome shotgun (WGS) entry which is preliminary data.</text>
</comment>
<dbReference type="HAMAP" id="MF_00122">
    <property type="entry name" value="GatC"/>
    <property type="match status" value="1"/>
</dbReference>
<dbReference type="GO" id="GO:0005524">
    <property type="term" value="F:ATP binding"/>
    <property type="evidence" value="ECO:0007669"/>
    <property type="project" value="UniProtKB-KW"/>
</dbReference>
<comment type="similarity">
    <text evidence="1">Belongs to the GatC family.</text>
</comment>
<dbReference type="Proteomes" id="UP000231267">
    <property type="component" value="Unassembled WGS sequence"/>
</dbReference>
<sequence length="95" mass="10875">MKFDKTIVEYTAKLARMKLSDKETRELALQLADILKYIEKLNQADTSGVEPTSHVLPIKNVFRQDKVKKSLNIADALKNAPEKEGDFFKVPRIIE</sequence>
<dbReference type="Gene3D" id="1.10.20.60">
    <property type="entry name" value="Glu-tRNAGln amidotransferase C subunit, N-terminal domain"/>
    <property type="match status" value="1"/>
</dbReference>
<dbReference type="PANTHER" id="PTHR15004">
    <property type="entry name" value="GLUTAMYL-TRNA(GLN) AMIDOTRANSFERASE SUBUNIT C, MITOCHONDRIAL"/>
    <property type="match status" value="1"/>
</dbReference>
<proteinExistence type="inferred from homology"/>
<evidence type="ECO:0000313" key="2">
    <source>
        <dbReference type="EMBL" id="PIW66300.1"/>
    </source>
</evidence>
<keyword evidence="1 2" id="KW-0436">Ligase</keyword>
<dbReference type="GO" id="GO:0006412">
    <property type="term" value="P:translation"/>
    <property type="evidence" value="ECO:0007669"/>
    <property type="project" value="UniProtKB-UniRule"/>
</dbReference>
<dbReference type="Pfam" id="PF02686">
    <property type="entry name" value="GatC"/>
    <property type="match status" value="1"/>
</dbReference>
<dbReference type="AlphaFoldDB" id="A0A2J0LJS9"/>
<dbReference type="GO" id="GO:0050567">
    <property type="term" value="F:glutaminyl-tRNA synthase (glutamine-hydrolyzing) activity"/>
    <property type="evidence" value="ECO:0007669"/>
    <property type="project" value="UniProtKB-UniRule"/>
</dbReference>
<evidence type="ECO:0000313" key="3">
    <source>
        <dbReference type="Proteomes" id="UP000231267"/>
    </source>
</evidence>
<accession>A0A2J0LJS9</accession>
<dbReference type="NCBIfam" id="TIGR00135">
    <property type="entry name" value="gatC"/>
    <property type="match status" value="1"/>
</dbReference>
<gene>
    <name evidence="1 2" type="primary">gatC</name>
    <name evidence="2" type="ORF">COW11_04125</name>
</gene>
<comment type="subunit">
    <text evidence="1">Heterotrimer of A, B and C subunits.</text>
</comment>
<comment type="catalytic activity">
    <reaction evidence="1">
        <text>L-aspartyl-tRNA(Asn) + L-glutamine + ATP + H2O = L-asparaginyl-tRNA(Asn) + L-glutamate + ADP + phosphate + 2 H(+)</text>
        <dbReference type="Rhea" id="RHEA:14513"/>
        <dbReference type="Rhea" id="RHEA-COMP:9674"/>
        <dbReference type="Rhea" id="RHEA-COMP:9677"/>
        <dbReference type="ChEBI" id="CHEBI:15377"/>
        <dbReference type="ChEBI" id="CHEBI:15378"/>
        <dbReference type="ChEBI" id="CHEBI:29985"/>
        <dbReference type="ChEBI" id="CHEBI:30616"/>
        <dbReference type="ChEBI" id="CHEBI:43474"/>
        <dbReference type="ChEBI" id="CHEBI:58359"/>
        <dbReference type="ChEBI" id="CHEBI:78515"/>
        <dbReference type="ChEBI" id="CHEBI:78516"/>
        <dbReference type="ChEBI" id="CHEBI:456216"/>
    </reaction>
</comment>
<dbReference type="SUPFAM" id="SSF141000">
    <property type="entry name" value="Glu-tRNAGln amidotransferase C subunit"/>
    <property type="match status" value="1"/>
</dbReference>
<dbReference type="EC" id="6.3.5.-" evidence="1"/>
<dbReference type="GO" id="GO:0006450">
    <property type="term" value="P:regulation of translational fidelity"/>
    <property type="evidence" value="ECO:0007669"/>
    <property type="project" value="InterPro"/>
</dbReference>
<name>A0A2J0LJS9_9BACT</name>
<keyword evidence="1" id="KW-0547">Nucleotide-binding</keyword>
<reference evidence="2 3" key="1">
    <citation type="submission" date="2017-09" db="EMBL/GenBank/DDBJ databases">
        <title>Depth-based differentiation of microbial function through sediment-hosted aquifers and enrichment of novel symbionts in the deep terrestrial subsurface.</title>
        <authorList>
            <person name="Probst A.J."/>
            <person name="Ladd B."/>
            <person name="Jarett J.K."/>
            <person name="Geller-Mcgrath D.E."/>
            <person name="Sieber C.M."/>
            <person name="Emerson J.B."/>
            <person name="Anantharaman K."/>
            <person name="Thomas B.C."/>
            <person name="Malmstrom R."/>
            <person name="Stieglmeier M."/>
            <person name="Klingl A."/>
            <person name="Woyke T."/>
            <person name="Ryan C.M."/>
            <person name="Banfield J.F."/>
        </authorList>
    </citation>
    <scope>NUCLEOTIDE SEQUENCE [LARGE SCALE GENOMIC DNA]</scope>
    <source>
        <strain evidence="2">CG12_big_fil_rev_8_21_14_0_65_43_15</strain>
    </source>
</reference>
<dbReference type="GO" id="GO:0070681">
    <property type="term" value="P:glutaminyl-tRNAGln biosynthesis via transamidation"/>
    <property type="evidence" value="ECO:0007669"/>
    <property type="project" value="TreeGrafter"/>
</dbReference>
<dbReference type="GO" id="GO:0050566">
    <property type="term" value="F:asparaginyl-tRNA synthase (glutamine-hydrolyzing) activity"/>
    <property type="evidence" value="ECO:0007669"/>
    <property type="project" value="RHEA"/>
</dbReference>
<comment type="function">
    <text evidence="1">Allows the formation of correctly charged Asn-tRNA(Asn) or Gln-tRNA(Gln) through the transamidation of misacylated Asp-tRNA(Asn) or Glu-tRNA(Gln) in organisms which lack either or both of asparaginyl-tRNA or glutaminyl-tRNA synthetases. The reaction takes place in the presence of glutamine and ATP through an activated phospho-Asp-tRNA(Asn) or phospho-Glu-tRNA(Gln).</text>
</comment>
<dbReference type="EMBL" id="PFGP01000096">
    <property type="protein sequence ID" value="PIW66300.1"/>
    <property type="molecule type" value="Genomic_DNA"/>
</dbReference>
<organism evidence="2 3">
    <name type="scientific">Candidatus Taenaricola geysiri</name>
    <dbReference type="NCBI Taxonomy" id="1974752"/>
    <lineage>
        <taxon>Bacteria</taxon>
        <taxon>Pseudomonadati</taxon>
        <taxon>Candidatus Omnitrophota</taxon>
        <taxon>Candidatus Taenaricola</taxon>
    </lineage>
</organism>
<keyword evidence="1" id="KW-0648">Protein biosynthesis</keyword>
<dbReference type="InterPro" id="IPR036113">
    <property type="entry name" value="Asp/Glu-ADT_sf_sub_c"/>
</dbReference>